<reference evidence="2" key="1">
    <citation type="journal article" date="2023" name="Mol. Biol. Evol.">
        <title>Third-Generation Sequencing Reveals the Adaptive Role of the Epigenome in Three Deep-Sea Polychaetes.</title>
        <authorList>
            <person name="Perez M."/>
            <person name="Aroh O."/>
            <person name="Sun Y."/>
            <person name="Lan Y."/>
            <person name="Juniper S.K."/>
            <person name="Young C.R."/>
            <person name="Angers B."/>
            <person name="Qian P.Y."/>
        </authorList>
    </citation>
    <scope>NUCLEOTIDE SEQUENCE</scope>
    <source>
        <strain evidence="2">R07B-5</strain>
    </source>
</reference>
<sequence>MKGYSALALLSVVIAACCLRLATGSTTSKEAVKPSPEELLFLARLMAPLKELSQDVRRIQSFVEQVTRNRNILVTGLSKRQPAWDLDYGWGGGRFGKRSERPTRAKQYDMYNFGGRFGRDVSHVATETEKH</sequence>
<evidence type="ECO:0000313" key="2">
    <source>
        <dbReference type="EMBL" id="KAK2156806.1"/>
    </source>
</evidence>
<dbReference type="PROSITE" id="PS51257">
    <property type="entry name" value="PROKAR_LIPOPROTEIN"/>
    <property type="match status" value="1"/>
</dbReference>
<dbReference type="Proteomes" id="UP001209878">
    <property type="component" value="Unassembled WGS sequence"/>
</dbReference>
<organism evidence="2 3">
    <name type="scientific">Ridgeia piscesae</name>
    <name type="common">Tubeworm</name>
    <dbReference type="NCBI Taxonomy" id="27915"/>
    <lineage>
        <taxon>Eukaryota</taxon>
        <taxon>Metazoa</taxon>
        <taxon>Spiralia</taxon>
        <taxon>Lophotrochozoa</taxon>
        <taxon>Annelida</taxon>
        <taxon>Polychaeta</taxon>
        <taxon>Sedentaria</taxon>
        <taxon>Canalipalpata</taxon>
        <taxon>Sabellida</taxon>
        <taxon>Siboglinidae</taxon>
        <taxon>Ridgeia</taxon>
    </lineage>
</organism>
<name>A0AAD9N6H4_RIDPI</name>
<keyword evidence="1" id="KW-0732">Signal</keyword>
<dbReference type="EMBL" id="JAODUO010001936">
    <property type="protein sequence ID" value="KAK2156806.1"/>
    <property type="molecule type" value="Genomic_DNA"/>
</dbReference>
<keyword evidence="3" id="KW-1185">Reference proteome</keyword>
<gene>
    <name evidence="2" type="ORF">NP493_1937g00009</name>
</gene>
<feature type="chain" id="PRO_5042221175" evidence="1">
    <location>
        <begin position="25"/>
        <end position="131"/>
    </location>
</feature>
<proteinExistence type="predicted"/>
<evidence type="ECO:0000256" key="1">
    <source>
        <dbReference type="SAM" id="SignalP"/>
    </source>
</evidence>
<protein>
    <submittedName>
        <fullName evidence="2">Uncharacterized protein</fullName>
    </submittedName>
</protein>
<evidence type="ECO:0000313" key="3">
    <source>
        <dbReference type="Proteomes" id="UP001209878"/>
    </source>
</evidence>
<comment type="caution">
    <text evidence="2">The sequence shown here is derived from an EMBL/GenBank/DDBJ whole genome shotgun (WGS) entry which is preliminary data.</text>
</comment>
<feature type="signal peptide" evidence="1">
    <location>
        <begin position="1"/>
        <end position="24"/>
    </location>
</feature>
<accession>A0AAD9N6H4</accession>
<dbReference type="AlphaFoldDB" id="A0AAD9N6H4"/>